<dbReference type="CDD" id="cd02966">
    <property type="entry name" value="TlpA_like_family"/>
    <property type="match status" value="1"/>
</dbReference>
<dbReference type="AlphaFoldDB" id="A0A1G9IDV6"/>
<dbReference type="InterPro" id="IPR000866">
    <property type="entry name" value="AhpC/TSA"/>
</dbReference>
<gene>
    <name evidence="2" type="ORF">SAMN04488514_101101</name>
</gene>
<evidence type="ECO:0000313" key="2">
    <source>
        <dbReference type="EMBL" id="SDL23420.1"/>
    </source>
</evidence>
<dbReference type="PROSITE" id="PS51352">
    <property type="entry name" value="THIOREDOXIN_2"/>
    <property type="match status" value="1"/>
</dbReference>
<sequence>MTISVISSKKISNFDNNPKKQKLIVVAHILIEFLMKSRNFFIILIIATMNSYSQITNSNPDLNQKTVEINSYKITSKIVKLDKVVKGIGPNGHTSMVVASRDLIGEEELKGYPKMKNLPDSLTNMKQYLFMLNSFQFFYHNYKQGIYSKDFFFKKAKGNRRKLNDTLFLSGKKVKNTISVVAGYAADSTVVYIVDSNNNNDYSDDTPILLLDNVMKEDDIVANSESVDIEYYDGETIKKDTQLVMITNGGNGKNISISFRFPQYRYGKVTFGKNDYLIVAESMSFNRSIFFVKDRPYFNILDRKFKINPSQYLEIDDNYVQYSPISQNLDKIELTISAYDQDNKIIPTTNQVGMFAPEVSGINILDNKKISLKGYRGKYVFLDFWSTSCPPCIIEFPKIKEVFDKFSEKEFAIIGVADVRGKIDLKDFLADKNVTWPNIHEENSSTIIKGYSINSWPTTYLVDPHGKIIATNLRWDDLNNKLELLKVAKKTVP</sequence>
<dbReference type="GO" id="GO:0016491">
    <property type="term" value="F:oxidoreductase activity"/>
    <property type="evidence" value="ECO:0007669"/>
    <property type="project" value="InterPro"/>
</dbReference>
<dbReference type="OrthoDB" id="743079at2"/>
<dbReference type="EMBL" id="FNGV01000001">
    <property type="protein sequence ID" value="SDL23420.1"/>
    <property type="molecule type" value="Genomic_DNA"/>
</dbReference>
<dbReference type="PANTHER" id="PTHR42852">
    <property type="entry name" value="THIOL:DISULFIDE INTERCHANGE PROTEIN DSBE"/>
    <property type="match status" value="1"/>
</dbReference>
<dbReference type="Gene3D" id="3.40.30.10">
    <property type="entry name" value="Glutaredoxin"/>
    <property type="match status" value="1"/>
</dbReference>
<dbReference type="InterPro" id="IPR036249">
    <property type="entry name" value="Thioredoxin-like_sf"/>
</dbReference>
<protein>
    <submittedName>
        <fullName evidence="2">Peroxiredoxin</fullName>
    </submittedName>
</protein>
<proteinExistence type="predicted"/>
<dbReference type="SUPFAM" id="SSF52833">
    <property type="entry name" value="Thioredoxin-like"/>
    <property type="match status" value="1"/>
</dbReference>
<feature type="domain" description="Thioredoxin" evidence="1">
    <location>
        <begin position="350"/>
        <end position="493"/>
    </location>
</feature>
<evidence type="ECO:0000259" key="1">
    <source>
        <dbReference type="PROSITE" id="PS51352"/>
    </source>
</evidence>
<keyword evidence="3" id="KW-1185">Reference proteome</keyword>
<dbReference type="InterPro" id="IPR050553">
    <property type="entry name" value="Thioredoxin_ResA/DsbE_sf"/>
</dbReference>
<dbReference type="RefSeq" id="WP_089884214.1">
    <property type="nucleotide sequence ID" value="NZ_FNGV01000001.1"/>
</dbReference>
<accession>A0A1G9IDV6</accession>
<evidence type="ECO:0000313" key="3">
    <source>
        <dbReference type="Proteomes" id="UP000199440"/>
    </source>
</evidence>
<dbReference type="Pfam" id="PF00578">
    <property type="entry name" value="AhpC-TSA"/>
    <property type="match status" value="1"/>
</dbReference>
<name>A0A1G9IDV6_9FLAO</name>
<reference evidence="2 3" key="1">
    <citation type="submission" date="2016-10" db="EMBL/GenBank/DDBJ databases">
        <authorList>
            <person name="de Groot N.N."/>
        </authorList>
    </citation>
    <scope>NUCLEOTIDE SEQUENCE [LARGE SCALE GENOMIC DNA]</scope>
    <source>
        <strain evidence="2 3">DSM 19886</strain>
    </source>
</reference>
<dbReference type="GO" id="GO:0016209">
    <property type="term" value="F:antioxidant activity"/>
    <property type="evidence" value="ECO:0007669"/>
    <property type="project" value="InterPro"/>
</dbReference>
<organism evidence="2 3">
    <name type="scientific">Kriegella aquimaris</name>
    <dbReference type="NCBI Taxonomy" id="192904"/>
    <lineage>
        <taxon>Bacteria</taxon>
        <taxon>Pseudomonadati</taxon>
        <taxon>Bacteroidota</taxon>
        <taxon>Flavobacteriia</taxon>
        <taxon>Flavobacteriales</taxon>
        <taxon>Flavobacteriaceae</taxon>
        <taxon>Kriegella</taxon>
    </lineage>
</organism>
<dbReference type="Proteomes" id="UP000199440">
    <property type="component" value="Unassembled WGS sequence"/>
</dbReference>
<dbReference type="InterPro" id="IPR013766">
    <property type="entry name" value="Thioredoxin_domain"/>
</dbReference>
<dbReference type="PANTHER" id="PTHR42852:SF13">
    <property type="entry name" value="PROTEIN DIPZ"/>
    <property type="match status" value="1"/>
</dbReference>